<dbReference type="HOGENOM" id="CLU_075053_9_2_10"/>
<dbReference type="Gene3D" id="2.60.120.10">
    <property type="entry name" value="Jelly Rolls"/>
    <property type="match status" value="1"/>
</dbReference>
<dbReference type="OrthoDB" id="1092431at2"/>
<dbReference type="InterPro" id="IPR000595">
    <property type="entry name" value="cNMP-bd_dom"/>
</dbReference>
<accession>G0L2V5</accession>
<dbReference type="InterPro" id="IPR014710">
    <property type="entry name" value="RmlC-like_jellyroll"/>
</dbReference>
<sequence length="193" mass="22592">MMNELLIQNIEKSLQLSKPELEQLCSYFEPKVIQKKEFLLTQGSVCKFEGFVLEGCFRVFILDKKGKENTLYFAIKDWWLMDIDSFMNQNPSNLNIQALEDSKILLINRKDKLTLYDTIPATEKLFRIMSQKAIVAWQRRLINNHCQTAKERYHDFAETYPNIVSKLTDKQIASYLGITHEFLSKIKKSSKGL</sequence>
<evidence type="ECO:0000313" key="2">
    <source>
        <dbReference type="EMBL" id="CAZ98221.1"/>
    </source>
</evidence>
<dbReference type="InterPro" id="IPR018490">
    <property type="entry name" value="cNMP-bd_dom_sf"/>
</dbReference>
<dbReference type="KEGG" id="zga:ZOBELLIA_4086"/>
<dbReference type="Proteomes" id="UP000008898">
    <property type="component" value="Chromosome"/>
</dbReference>
<dbReference type="SUPFAM" id="SSF51206">
    <property type="entry name" value="cAMP-binding domain-like"/>
    <property type="match status" value="1"/>
</dbReference>
<dbReference type="STRING" id="63186.ZOBELLIA_4086"/>
<protein>
    <submittedName>
        <fullName evidence="2">Crp/Fnr-type transcriptional regulator</fullName>
    </submittedName>
</protein>
<feature type="domain" description="Cyclic nucleotide-binding" evidence="1">
    <location>
        <begin position="31"/>
        <end position="116"/>
    </location>
</feature>
<dbReference type="PATRIC" id="fig|63186.3.peg.3998"/>
<reference evidence="2 3" key="2">
    <citation type="journal article" date="2012" name="Environ. Microbiol.">
        <title>Characterization of the first alginolytic operons in a marine bacterium: from their emergence in marine Flavobacteriia to their independent transfers to marine Proteobacteria and human gut Bacteroides.</title>
        <authorList>
            <person name="Thomas F."/>
            <person name="Barbeyron T."/>
            <person name="Tonon T."/>
            <person name="Genicot S."/>
            <person name="Czjzek M."/>
            <person name="Michel G."/>
        </authorList>
    </citation>
    <scope>NUCLEOTIDE SEQUENCE [LARGE SCALE GENOMIC DNA]</scope>
    <source>
        <strain evidence="3">DSM 12802 / CCUG 47099 / CIP 106680 / NCIMB 13871 / Dsij</strain>
    </source>
</reference>
<organism evidence="2 3">
    <name type="scientific">Zobellia galactanivorans (strain DSM 12802 / CCUG 47099 / CIP 106680 / NCIMB 13871 / Dsij)</name>
    <dbReference type="NCBI Taxonomy" id="63186"/>
    <lineage>
        <taxon>Bacteria</taxon>
        <taxon>Pseudomonadati</taxon>
        <taxon>Bacteroidota</taxon>
        <taxon>Flavobacteriia</taxon>
        <taxon>Flavobacteriales</taxon>
        <taxon>Flavobacteriaceae</taxon>
        <taxon>Zobellia</taxon>
    </lineage>
</organism>
<keyword evidence="3" id="KW-1185">Reference proteome</keyword>
<name>G0L2V5_ZOBGA</name>
<evidence type="ECO:0000259" key="1">
    <source>
        <dbReference type="Pfam" id="PF00027"/>
    </source>
</evidence>
<dbReference type="CDD" id="cd00038">
    <property type="entry name" value="CAP_ED"/>
    <property type="match status" value="1"/>
</dbReference>
<dbReference type="AlphaFoldDB" id="G0L2V5"/>
<dbReference type="RefSeq" id="WP_013995409.1">
    <property type="nucleotide sequence ID" value="NC_015844.1"/>
</dbReference>
<proteinExistence type="predicted"/>
<reference evidence="3" key="1">
    <citation type="submission" date="2009-07" db="EMBL/GenBank/DDBJ databases">
        <title>Complete genome sequence of Zobellia galactanivorans Dsij.</title>
        <authorList>
            <consortium name="Genoscope - CEA"/>
        </authorList>
    </citation>
    <scope>NUCLEOTIDE SEQUENCE [LARGE SCALE GENOMIC DNA]</scope>
    <source>
        <strain evidence="3">DSM 12802 / CCUG 47099 / CIP 106680 / NCIMB 13871 / Dsij</strain>
    </source>
</reference>
<gene>
    <name evidence="2" type="ordered locus">zobellia_4086</name>
</gene>
<dbReference type="Pfam" id="PF00027">
    <property type="entry name" value="cNMP_binding"/>
    <property type="match status" value="1"/>
</dbReference>
<evidence type="ECO:0000313" key="3">
    <source>
        <dbReference type="Proteomes" id="UP000008898"/>
    </source>
</evidence>
<dbReference type="EMBL" id="FP476056">
    <property type="protein sequence ID" value="CAZ98221.1"/>
    <property type="molecule type" value="Genomic_DNA"/>
</dbReference>